<evidence type="ECO:0008006" key="17">
    <source>
        <dbReference type="Google" id="ProtNLM"/>
    </source>
</evidence>
<evidence type="ECO:0000256" key="4">
    <source>
        <dbReference type="ARBA" id="ARBA00022603"/>
    </source>
</evidence>
<evidence type="ECO:0000256" key="9">
    <source>
        <dbReference type="ARBA" id="ARBA00022833"/>
    </source>
</evidence>
<feature type="compositionally biased region" description="Polar residues" evidence="11">
    <location>
        <begin position="516"/>
        <end position="538"/>
    </location>
</feature>
<keyword evidence="16" id="KW-1185">Reference proteome</keyword>
<evidence type="ECO:0000259" key="13">
    <source>
        <dbReference type="PROSITE" id="PS50868"/>
    </source>
</evidence>
<dbReference type="STRING" id="667725.A0A0L0FX28"/>
<dbReference type="Gene3D" id="2.170.270.10">
    <property type="entry name" value="SET domain"/>
    <property type="match status" value="1"/>
</dbReference>
<dbReference type="AlphaFoldDB" id="A0A0L0FX28"/>
<feature type="domain" description="Post-SET" evidence="13">
    <location>
        <begin position="197"/>
        <end position="213"/>
    </location>
</feature>
<dbReference type="InterPro" id="IPR006560">
    <property type="entry name" value="AWS_dom"/>
</dbReference>
<protein>
    <recommendedName>
        <fullName evidence="17">Histone-lysine N-methyltransferase NSD2</fullName>
    </recommendedName>
</protein>
<evidence type="ECO:0000256" key="2">
    <source>
        <dbReference type="ARBA" id="ARBA00004286"/>
    </source>
</evidence>
<evidence type="ECO:0000256" key="6">
    <source>
        <dbReference type="ARBA" id="ARBA00022691"/>
    </source>
</evidence>
<feature type="region of interest" description="Disordered" evidence="11">
    <location>
        <begin position="218"/>
        <end position="238"/>
    </location>
</feature>
<dbReference type="eggNOG" id="KOG1081">
    <property type="taxonomic scope" value="Eukaryota"/>
</dbReference>
<evidence type="ECO:0000313" key="15">
    <source>
        <dbReference type="EMBL" id="KNC81387.1"/>
    </source>
</evidence>
<evidence type="ECO:0000256" key="1">
    <source>
        <dbReference type="ARBA" id="ARBA00004123"/>
    </source>
</evidence>
<evidence type="ECO:0000256" key="5">
    <source>
        <dbReference type="ARBA" id="ARBA00022679"/>
    </source>
</evidence>
<dbReference type="InterPro" id="IPR046341">
    <property type="entry name" value="SET_dom_sf"/>
</dbReference>
<dbReference type="SUPFAM" id="SSF57903">
    <property type="entry name" value="FYVE/PHD zinc finger"/>
    <property type="match status" value="1"/>
</dbReference>
<dbReference type="PANTHER" id="PTHR22884">
    <property type="entry name" value="SET DOMAIN PROTEINS"/>
    <property type="match status" value="1"/>
</dbReference>
<feature type="compositionally biased region" description="Basic and acidic residues" evidence="11">
    <location>
        <begin position="484"/>
        <end position="496"/>
    </location>
</feature>
<dbReference type="Proteomes" id="UP000054560">
    <property type="component" value="Unassembled WGS sequence"/>
</dbReference>
<dbReference type="Gene3D" id="3.30.40.10">
    <property type="entry name" value="Zinc/RING finger domain, C3HC4 (zinc finger)"/>
    <property type="match status" value="1"/>
</dbReference>
<keyword evidence="3" id="KW-0158">Chromosome</keyword>
<dbReference type="GeneID" id="25906796"/>
<evidence type="ECO:0000313" key="16">
    <source>
        <dbReference type="Proteomes" id="UP000054560"/>
    </source>
</evidence>
<feature type="region of interest" description="Disordered" evidence="11">
    <location>
        <begin position="378"/>
        <end position="540"/>
    </location>
</feature>
<dbReference type="GO" id="GO:0032259">
    <property type="term" value="P:methylation"/>
    <property type="evidence" value="ECO:0007669"/>
    <property type="project" value="UniProtKB-KW"/>
</dbReference>
<dbReference type="InterPro" id="IPR001965">
    <property type="entry name" value="Znf_PHD"/>
</dbReference>
<dbReference type="SUPFAM" id="SSF82199">
    <property type="entry name" value="SET domain"/>
    <property type="match status" value="1"/>
</dbReference>
<name>A0A0L0FX28_9EUKA</name>
<dbReference type="CDD" id="cd15568">
    <property type="entry name" value="PHD5_NSD"/>
    <property type="match status" value="1"/>
</dbReference>
<dbReference type="GO" id="GO:0042054">
    <property type="term" value="F:histone methyltransferase activity"/>
    <property type="evidence" value="ECO:0007669"/>
    <property type="project" value="InterPro"/>
</dbReference>
<comment type="subcellular location">
    <subcellularLocation>
        <location evidence="2">Chromosome</location>
    </subcellularLocation>
    <subcellularLocation>
        <location evidence="1">Nucleus</location>
    </subcellularLocation>
</comment>
<reference evidence="15 16" key="1">
    <citation type="submission" date="2011-02" db="EMBL/GenBank/DDBJ databases">
        <title>The Genome Sequence of Sphaeroforma arctica JP610.</title>
        <authorList>
            <consortium name="The Broad Institute Genome Sequencing Platform"/>
            <person name="Russ C."/>
            <person name="Cuomo C."/>
            <person name="Young S.K."/>
            <person name="Zeng Q."/>
            <person name="Gargeya S."/>
            <person name="Alvarado L."/>
            <person name="Berlin A."/>
            <person name="Chapman S.B."/>
            <person name="Chen Z."/>
            <person name="Freedman E."/>
            <person name="Gellesch M."/>
            <person name="Goldberg J."/>
            <person name="Griggs A."/>
            <person name="Gujja S."/>
            <person name="Heilman E."/>
            <person name="Heiman D."/>
            <person name="Howarth C."/>
            <person name="Mehta T."/>
            <person name="Neiman D."/>
            <person name="Pearson M."/>
            <person name="Roberts A."/>
            <person name="Saif S."/>
            <person name="Shea T."/>
            <person name="Shenoy N."/>
            <person name="Sisk P."/>
            <person name="Stolte C."/>
            <person name="Sykes S."/>
            <person name="White J."/>
            <person name="Yandava C."/>
            <person name="Burger G."/>
            <person name="Gray M.W."/>
            <person name="Holland P.W.H."/>
            <person name="King N."/>
            <person name="Lang F.B.F."/>
            <person name="Roger A.J."/>
            <person name="Ruiz-Trillo I."/>
            <person name="Haas B."/>
            <person name="Nusbaum C."/>
            <person name="Birren B."/>
        </authorList>
    </citation>
    <scope>NUCLEOTIDE SEQUENCE [LARGE SCALE GENOMIC DNA]</scope>
    <source>
        <strain evidence="15 16">JP610</strain>
    </source>
</reference>
<evidence type="ECO:0000259" key="12">
    <source>
        <dbReference type="PROSITE" id="PS50280"/>
    </source>
</evidence>
<dbReference type="EMBL" id="KQ242038">
    <property type="protein sequence ID" value="KNC81387.1"/>
    <property type="molecule type" value="Genomic_DNA"/>
</dbReference>
<dbReference type="InterPro" id="IPR013083">
    <property type="entry name" value="Znf_RING/FYVE/PHD"/>
</dbReference>
<evidence type="ECO:0000256" key="3">
    <source>
        <dbReference type="ARBA" id="ARBA00022454"/>
    </source>
</evidence>
<dbReference type="OrthoDB" id="422362at2759"/>
<keyword evidence="4" id="KW-0489">Methyltransferase</keyword>
<evidence type="ECO:0000256" key="8">
    <source>
        <dbReference type="ARBA" id="ARBA00022771"/>
    </source>
</evidence>
<evidence type="ECO:0000256" key="7">
    <source>
        <dbReference type="ARBA" id="ARBA00022723"/>
    </source>
</evidence>
<dbReference type="InterPro" id="IPR003616">
    <property type="entry name" value="Post-SET_dom"/>
</dbReference>
<keyword evidence="5" id="KW-0808">Transferase</keyword>
<dbReference type="PROSITE" id="PS50280">
    <property type="entry name" value="SET"/>
    <property type="match status" value="1"/>
</dbReference>
<feature type="domain" description="SET" evidence="12">
    <location>
        <begin position="71"/>
        <end position="189"/>
    </location>
</feature>
<feature type="domain" description="AWS" evidence="14">
    <location>
        <begin position="7"/>
        <end position="69"/>
    </location>
</feature>
<dbReference type="GO" id="GO:0005694">
    <property type="term" value="C:chromosome"/>
    <property type="evidence" value="ECO:0007669"/>
    <property type="project" value="UniProtKB-SubCell"/>
</dbReference>
<organism evidence="15 16">
    <name type="scientific">Sphaeroforma arctica JP610</name>
    <dbReference type="NCBI Taxonomy" id="667725"/>
    <lineage>
        <taxon>Eukaryota</taxon>
        <taxon>Ichthyosporea</taxon>
        <taxon>Ichthyophonida</taxon>
        <taxon>Sphaeroforma</taxon>
    </lineage>
</organism>
<evidence type="ECO:0000256" key="10">
    <source>
        <dbReference type="ARBA" id="ARBA00023242"/>
    </source>
</evidence>
<dbReference type="InterPro" id="IPR050777">
    <property type="entry name" value="SET2_Histone-Lys_MeTrsfase"/>
</dbReference>
<keyword evidence="7" id="KW-0479">Metal-binding</keyword>
<keyword evidence="8" id="KW-0863">Zinc-finger</keyword>
<feature type="compositionally biased region" description="Low complexity" evidence="11">
    <location>
        <begin position="391"/>
        <end position="402"/>
    </location>
</feature>
<evidence type="ECO:0000259" key="14">
    <source>
        <dbReference type="PROSITE" id="PS51215"/>
    </source>
</evidence>
<dbReference type="SMART" id="SM00317">
    <property type="entry name" value="SET"/>
    <property type="match status" value="1"/>
</dbReference>
<accession>A0A0L0FX28</accession>
<dbReference type="SMART" id="SM00249">
    <property type="entry name" value="PHD"/>
    <property type="match status" value="1"/>
</dbReference>
<dbReference type="PROSITE" id="PS51215">
    <property type="entry name" value="AWS"/>
    <property type="match status" value="1"/>
</dbReference>
<sequence length="560" mass="61550">MHRQVCRSHSICKALPMTDRGLLFLFIPNRNAINRCYDERCENRMTMTECTKADCNIDTCNNMRLSKRQYANVNVFKTASGKAWGLGSKSELKAGQLVIEYVGEVIDTQTVQQRLAQAKETGCDDFYMLGMDNQLYIDAQFKGNLARFMNHSCDPNCETQKWRVNGEIRIGIFAMKDIRKDEELTFNYQFDTFGNEASKVCRCESANCSGFLGMKPKKKNSGAMSTQESGQKHRVKKSLKKRKVRVEKITEDECYHCGDDGSLTLCDMNFCPKAYHVGCLGLEKAPHGQWHCPWHQCSQCSKKSTRFCVGCPTSTCDACSVQTELMGHVQRKLTAGAKSTRTFGLCSECTQEAGVSPDSATEHVATIIDKVLLNTQLHRSSGSRHRKTKSTQAQAHTLTTHTVEPIKRQTKRSVQAMEPLVLSDMEDDVSSEQSGSGLKQRDESSAPPRLSTTTPSEDTQKSSSGEEPAQTVAGPNMAQPRAEMSVDKDERSDRDSQVLASGSSIESNGDLAMSDDSGNASVSSHTESAVSAKSNSVMASEKAGVVSIVEDSLGESSACA</sequence>
<evidence type="ECO:0000256" key="11">
    <source>
        <dbReference type="SAM" id="MobiDB-lite"/>
    </source>
</evidence>
<dbReference type="Pfam" id="PF00856">
    <property type="entry name" value="SET"/>
    <property type="match status" value="1"/>
</dbReference>
<keyword evidence="9" id="KW-0862">Zinc</keyword>
<dbReference type="CDD" id="cd19173">
    <property type="entry name" value="SET_NSD"/>
    <property type="match status" value="1"/>
</dbReference>
<dbReference type="InterPro" id="IPR001214">
    <property type="entry name" value="SET_dom"/>
</dbReference>
<feature type="compositionally biased region" description="Polar residues" evidence="11">
    <location>
        <begin position="498"/>
        <end position="507"/>
    </location>
</feature>
<dbReference type="RefSeq" id="XP_014155289.1">
    <property type="nucleotide sequence ID" value="XM_014299814.1"/>
</dbReference>
<keyword evidence="10" id="KW-0539">Nucleus</keyword>
<gene>
    <name evidence="15" type="ORF">SARC_06292</name>
</gene>
<proteinExistence type="predicted"/>
<dbReference type="GO" id="GO:0008270">
    <property type="term" value="F:zinc ion binding"/>
    <property type="evidence" value="ECO:0007669"/>
    <property type="project" value="UniProtKB-KW"/>
</dbReference>
<dbReference type="InterPro" id="IPR011011">
    <property type="entry name" value="Znf_FYVE_PHD"/>
</dbReference>
<keyword evidence="6" id="KW-0949">S-adenosyl-L-methionine</keyword>
<dbReference type="GO" id="GO:0005634">
    <property type="term" value="C:nucleus"/>
    <property type="evidence" value="ECO:0007669"/>
    <property type="project" value="UniProtKB-SubCell"/>
</dbReference>
<dbReference type="PROSITE" id="PS50868">
    <property type="entry name" value="POST_SET"/>
    <property type="match status" value="1"/>
</dbReference>
<feature type="compositionally biased region" description="Polar residues" evidence="11">
    <location>
        <begin position="450"/>
        <end position="465"/>
    </location>
</feature>